<dbReference type="SUPFAM" id="SSF109854">
    <property type="entry name" value="DinB/YfiT-like putative metalloenzymes"/>
    <property type="match status" value="1"/>
</dbReference>
<sequence length="165" mass="18538">MTDPCAGCGFIYDLRRAATVGADIRAAAAEVVALLSSNDIDTRLRTRPGVWSPLEYACHLRDVLFVQRERVLAARRVNGADCASMGREERAEHDGYNEQDPIEVARQLSGAATLFSNVLARLADGDWERTVVYHYPETSERSLRWVAAHTAHELQHHLLDIRRQL</sequence>
<keyword evidence="3" id="KW-1185">Reference proteome</keyword>
<dbReference type="RefSeq" id="WP_100882035.1">
    <property type="nucleotide sequence ID" value="NZ_KK328284.1"/>
</dbReference>
<dbReference type="PATRIC" id="fig|1324261.3.peg.333"/>
<proteinExistence type="predicted"/>
<dbReference type="InterPro" id="IPR034660">
    <property type="entry name" value="DinB/YfiT-like"/>
</dbReference>
<dbReference type="EMBL" id="JLXW01000002">
    <property type="protein sequence ID" value="KBZ67779.1"/>
    <property type="molecule type" value="Genomic_DNA"/>
</dbReference>
<dbReference type="Pfam" id="PF12867">
    <property type="entry name" value="DinB_2"/>
    <property type="match status" value="1"/>
</dbReference>
<feature type="domain" description="DinB-like" evidence="1">
    <location>
        <begin position="26"/>
        <end position="160"/>
    </location>
</feature>
<dbReference type="InterPro" id="IPR024775">
    <property type="entry name" value="DinB-like"/>
</dbReference>
<organism evidence="2 3">
    <name type="scientific">Mycobacterium [tuberculosis] TKK-01-0051</name>
    <dbReference type="NCBI Taxonomy" id="1324261"/>
    <lineage>
        <taxon>Bacteria</taxon>
        <taxon>Bacillati</taxon>
        <taxon>Actinomycetota</taxon>
        <taxon>Actinomycetes</taxon>
        <taxon>Mycobacteriales</taxon>
        <taxon>Mycobacteriaceae</taxon>
        <taxon>Mycobacterium</taxon>
        <taxon>Mycobacterium avium complex (MAC)</taxon>
    </lineage>
</organism>
<gene>
    <name evidence="2" type="ORF">K875_00321</name>
</gene>
<dbReference type="Proteomes" id="UP000025947">
    <property type="component" value="Unassembled WGS sequence"/>
</dbReference>
<dbReference type="Gene3D" id="1.20.120.450">
    <property type="entry name" value="dinb family like domain"/>
    <property type="match status" value="1"/>
</dbReference>
<dbReference type="AlphaFoldDB" id="A0A051UEW5"/>
<dbReference type="HOGENOM" id="CLU_105789_0_1_11"/>
<accession>A0A051UEW5</accession>
<protein>
    <recommendedName>
        <fullName evidence="1">DinB-like domain-containing protein</fullName>
    </recommendedName>
</protein>
<evidence type="ECO:0000313" key="2">
    <source>
        <dbReference type="EMBL" id="KBZ67779.1"/>
    </source>
</evidence>
<evidence type="ECO:0000313" key="3">
    <source>
        <dbReference type="Proteomes" id="UP000025947"/>
    </source>
</evidence>
<name>A0A051UEW5_9MYCO</name>
<evidence type="ECO:0000259" key="1">
    <source>
        <dbReference type="Pfam" id="PF12867"/>
    </source>
</evidence>
<reference evidence="2 3" key="1">
    <citation type="submission" date="2014-04" db="EMBL/GenBank/DDBJ databases">
        <title>The Genome Sequence of Mycobacterium tuberculosis TKK-01-0051.</title>
        <authorList>
            <consortium name="The Broad Institute Genomics Platform"/>
            <consortium name="The Broad Institute Genome Sequencing Center for Infectious Disease"/>
            <person name="Earl A.M."/>
            <person name="Cohen K."/>
            <person name="Pym A."/>
            <person name="Bishai W."/>
            <person name="Maharaj K."/>
            <person name="Desjardins C."/>
            <person name="Abeel T."/>
            <person name="Young S."/>
            <person name="Zeng Q."/>
            <person name="Gargeya S."/>
            <person name="Abouelleil A."/>
            <person name="Alvarado L."/>
            <person name="Chapman S.B."/>
            <person name="Gainer-Dewar J."/>
            <person name="Goldberg J."/>
            <person name="Griggs A."/>
            <person name="Gujja S."/>
            <person name="Hansen M."/>
            <person name="Howarth C."/>
            <person name="Imamovic A."/>
            <person name="Larimer J."/>
            <person name="Murphy C."/>
            <person name="Naylor J."/>
            <person name="Pearson M."/>
            <person name="Poon T.W."/>
            <person name="Priest M."/>
            <person name="Roberts A."/>
            <person name="Saif S."/>
            <person name="Shea T."/>
            <person name="Sykes S."/>
            <person name="Wortman J."/>
            <person name="Nusbaum C."/>
            <person name="Birren B."/>
        </authorList>
    </citation>
    <scope>NUCLEOTIDE SEQUENCE [LARGE SCALE GENOMIC DNA]</scope>
    <source>
        <strain evidence="2 3">TKK-01-0051</strain>
    </source>
</reference>
<comment type="caution">
    <text evidence="2">The sequence shown here is derived from an EMBL/GenBank/DDBJ whole genome shotgun (WGS) entry which is preliminary data.</text>
</comment>